<evidence type="ECO:0000259" key="5">
    <source>
        <dbReference type="Pfam" id="PF00905"/>
    </source>
</evidence>
<dbReference type="RefSeq" id="WP_238744885.1">
    <property type="nucleotide sequence ID" value="NZ_JAKOOW010000001.1"/>
</dbReference>
<dbReference type="Pfam" id="PF03717">
    <property type="entry name" value="PBP_dimer"/>
    <property type="match status" value="1"/>
</dbReference>
<comment type="caution">
    <text evidence="7">The sequence shown here is derived from an EMBL/GenBank/DDBJ whole genome shotgun (WGS) entry which is preliminary data.</text>
</comment>
<dbReference type="Pfam" id="PF00905">
    <property type="entry name" value="Transpeptidase"/>
    <property type="match status" value="1"/>
</dbReference>
<gene>
    <name evidence="7" type="ORF">MB824_00505</name>
</gene>
<dbReference type="EMBL" id="JAKOOW010000001">
    <property type="protein sequence ID" value="MCG6502988.1"/>
    <property type="molecule type" value="Genomic_DNA"/>
</dbReference>
<dbReference type="Gene3D" id="3.90.1310.10">
    <property type="entry name" value="Penicillin-binding protein 2a (Domain 2)"/>
    <property type="match status" value="1"/>
</dbReference>
<feature type="transmembrane region" description="Helical" evidence="4">
    <location>
        <begin position="29"/>
        <end position="50"/>
    </location>
</feature>
<keyword evidence="2" id="KW-0378">Hydrolase</keyword>
<dbReference type="InterPro" id="IPR001460">
    <property type="entry name" value="PCN-bd_Tpept"/>
</dbReference>
<keyword evidence="8" id="KW-1185">Reference proteome</keyword>
<dbReference type="PANTHER" id="PTHR30627">
    <property type="entry name" value="PEPTIDOGLYCAN D,D-TRANSPEPTIDASE"/>
    <property type="match status" value="1"/>
</dbReference>
<evidence type="ECO:0000256" key="2">
    <source>
        <dbReference type="ARBA" id="ARBA00022645"/>
    </source>
</evidence>
<keyword evidence="3 4" id="KW-0472">Membrane</keyword>
<dbReference type="PANTHER" id="PTHR30627:SF1">
    <property type="entry name" value="PEPTIDOGLYCAN D,D-TRANSPEPTIDASE FTSI"/>
    <property type="match status" value="1"/>
</dbReference>
<evidence type="ECO:0000259" key="6">
    <source>
        <dbReference type="Pfam" id="PF03717"/>
    </source>
</evidence>
<dbReference type="InterPro" id="IPR050515">
    <property type="entry name" value="Beta-lactam/transpept"/>
</dbReference>
<evidence type="ECO:0000313" key="7">
    <source>
        <dbReference type="EMBL" id="MCG6502988.1"/>
    </source>
</evidence>
<dbReference type="InterPro" id="IPR036138">
    <property type="entry name" value="PBP_dimer_sf"/>
</dbReference>
<sequence>MLINNEFKPYMLESSGSQNAPKQKKQSRISIVLGLIGLAFTGLASFSFGYQEYFSDQLNSMSANRIRRSITEPALRGTITDRNGVPLAVSRHKQVATFNPRQIAAPKHKGGAPNLNAVSADQIAKLAALLKLPESEVREKLADIKSGYLRFPTELTLEEAAKVKALGIPTLRFEARIERSYPTGSLFSHIIGVANTEGKGLEGLEYAYNQKLSGTDGKQLVLRDKDGNIIEMLDDDPENRPAQEGQTLVLSVDETIQRLAHEQLAAALKTYNAKAGGVVVLDAQTGEILAMSSLPDYNANFYNEFPAGNLRNYAVGVTNEPGSVMKPFVIAKALDEGKISRYSQFNTQPYELSGKTIKDTHLYPSLSTEGILQKSSNVGTSRVAALFSNEELYDYYRSVGFGRKTGSGISGEQSAQLKPAAKWSKLDKAVMSYGYAVTANLLQLAQGYTVFTTDGRLLPATIFKRDGKVEGEQIIKPDTARQMREMMVSITEKGGTGQSGAIPGYDVAGKTGTAKKNSGRKGYEERYVASFVGFAPAENPRLIVAVSIDEPHGKGYYGGTVAGPVFREVMAGSLKILGVKPSYAVAEPAAVQTAAAKKR</sequence>
<dbReference type="InterPro" id="IPR005311">
    <property type="entry name" value="PBP_dimer"/>
</dbReference>
<comment type="subcellular location">
    <subcellularLocation>
        <location evidence="1">Membrane</location>
    </subcellularLocation>
</comment>
<evidence type="ECO:0000313" key="8">
    <source>
        <dbReference type="Proteomes" id="UP001298424"/>
    </source>
</evidence>
<evidence type="ECO:0000256" key="1">
    <source>
        <dbReference type="ARBA" id="ARBA00004370"/>
    </source>
</evidence>
<feature type="domain" description="Penicillin-binding protein transpeptidase" evidence="5">
    <location>
        <begin position="276"/>
        <end position="570"/>
    </location>
</feature>
<keyword evidence="2" id="KW-0121">Carboxypeptidase</keyword>
<evidence type="ECO:0000256" key="4">
    <source>
        <dbReference type="SAM" id="Phobius"/>
    </source>
</evidence>
<reference evidence="7 8" key="1">
    <citation type="submission" date="2022-02" db="EMBL/GenBank/DDBJ databases">
        <title>Genome sequence data of Kingella unionensis sp. nov. strain CICC 24913 (CCUG 75125).</title>
        <authorList>
            <person name="Xiao M."/>
        </authorList>
    </citation>
    <scope>NUCLEOTIDE SEQUENCE [LARGE SCALE GENOMIC DNA]</scope>
    <source>
        <strain evidence="7 8">CICC 24913</strain>
    </source>
</reference>
<dbReference type="InterPro" id="IPR012338">
    <property type="entry name" value="Beta-lactam/transpept-like"/>
</dbReference>
<dbReference type="SUPFAM" id="SSF56601">
    <property type="entry name" value="beta-lactamase/transpeptidase-like"/>
    <property type="match status" value="1"/>
</dbReference>
<protein>
    <submittedName>
        <fullName evidence="7">Penicillin-binding protein 2</fullName>
    </submittedName>
</protein>
<keyword evidence="4" id="KW-1133">Transmembrane helix</keyword>
<organism evidence="7 8">
    <name type="scientific">Kingella pumchi</name>
    <dbReference type="NCBI Taxonomy" id="2779506"/>
    <lineage>
        <taxon>Bacteria</taxon>
        <taxon>Pseudomonadati</taxon>
        <taxon>Pseudomonadota</taxon>
        <taxon>Betaproteobacteria</taxon>
        <taxon>Neisseriales</taxon>
        <taxon>Neisseriaceae</taxon>
        <taxon>Kingella</taxon>
    </lineage>
</organism>
<name>A0ABS9NJM5_9NEIS</name>
<keyword evidence="2" id="KW-0645">Protease</keyword>
<dbReference type="Gene3D" id="3.30.450.330">
    <property type="match status" value="1"/>
</dbReference>
<dbReference type="Gene3D" id="3.40.710.10">
    <property type="entry name" value="DD-peptidase/beta-lactamase superfamily"/>
    <property type="match status" value="1"/>
</dbReference>
<dbReference type="SUPFAM" id="SSF56519">
    <property type="entry name" value="Penicillin binding protein dimerisation domain"/>
    <property type="match status" value="1"/>
</dbReference>
<accession>A0ABS9NJM5</accession>
<proteinExistence type="predicted"/>
<dbReference type="Proteomes" id="UP001298424">
    <property type="component" value="Unassembled WGS sequence"/>
</dbReference>
<feature type="domain" description="Penicillin-binding protein dimerisation" evidence="6">
    <location>
        <begin position="72"/>
        <end position="231"/>
    </location>
</feature>
<evidence type="ECO:0000256" key="3">
    <source>
        <dbReference type="ARBA" id="ARBA00023136"/>
    </source>
</evidence>
<keyword evidence="4" id="KW-0812">Transmembrane</keyword>